<protein>
    <submittedName>
        <fullName evidence="1">27712_t:CDS:1</fullName>
    </submittedName>
</protein>
<dbReference type="EMBL" id="CAJVQC010007125">
    <property type="protein sequence ID" value="CAG8575449.1"/>
    <property type="molecule type" value="Genomic_DNA"/>
</dbReference>
<accession>A0ACA9M9L2</accession>
<evidence type="ECO:0000313" key="2">
    <source>
        <dbReference type="Proteomes" id="UP000789920"/>
    </source>
</evidence>
<evidence type="ECO:0000313" key="1">
    <source>
        <dbReference type="EMBL" id="CAG8575449.1"/>
    </source>
</evidence>
<keyword evidence="2" id="KW-1185">Reference proteome</keyword>
<feature type="non-terminal residue" evidence="1">
    <location>
        <position position="127"/>
    </location>
</feature>
<proteinExistence type="predicted"/>
<reference evidence="1" key="1">
    <citation type="submission" date="2021-06" db="EMBL/GenBank/DDBJ databases">
        <authorList>
            <person name="Kallberg Y."/>
            <person name="Tangrot J."/>
            <person name="Rosling A."/>
        </authorList>
    </citation>
    <scope>NUCLEOTIDE SEQUENCE</scope>
    <source>
        <strain evidence="1">MA461A</strain>
    </source>
</reference>
<comment type="caution">
    <text evidence="1">The sequence shown here is derived from an EMBL/GenBank/DDBJ whole genome shotgun (WGS) entry which is preliminary data.</text>
</comment>
<gene>
    <name evidence="1" type="ORF">RPERSI_LOCUS4925</name>
</gene>
<name>A0ACA9M9L2_9GLOM</name>
<sequence length="127" mass="13550">MVDYGEYHTTRGDSIGARYSHTAVLSAIVPSQPPPPGAPFTLNTNIYLFNTQNYTWVNTFDISIINGTSPPKPDNNKSSNSDNSLSLGAKIGIGVGAVAGLVIIGFAGFFIYNKLCKRDSHDSIATP</sequence>
<dbReference type="Proteomes" id="UP000789920">
    <property type="component" value="Unassembled WGS sequence"/>
</dbReference>
<organism evidence="1 2">
    <name type="scientific">Racocetra persica</name>
    <dbReference type="NCBI Taxonomy" id="160502"/>
    <lineage>
        <taxon>Eukaryota</taxon>
        <taxon>Fungi</taxon>
        <taxon>Fungi incertae sedis</taxon>
        <taxon>Mucoromycota</taxon>
        <taxon>Glomeromycotina</taxon>
        <taxon>Glomeromycetes</taxon>
        <taxon>Diversisporales</taxon>
        <taxon>Gigasporaceae</taxon>
        <taxon>Racocetra</taxon>
    </lineage>
</organism>